<dbReference type="GO" id="GO:0003964">
    <property type="term" value="F:RNA-directed DNA polymerase activity"/>
    <property type="evidence" value="ECO:0007669"/>
    <property type="project" value="UniProtKB-KW"/>
</dbReference>
<name>A0A8K1MIH6_9PEZI</name>
<keyword evidence="2" id="KW-0548">Nucleotidyltransferase</keyword>
<dbReference type="GO" id="GO:0003676">
    <property type="term" value="F:nucleic acid binding"/>
    <property type="evidence" value="ECO:0007669"/>
    <property type="project" value="InterPro"/>
</dbReference>
<organism evidence="2">
    <name type="scientific">Morchella brunnea</name>
    <dbReference type="NCBI Taxonomy" id="1174671"/>
    <lineage>
        <taxon>Eukaryota</taxon>
        <taxon>Fungi</taxon>
        <taxon>Dikarya</taxon>
        <taxon>Ascomycota</taxon>
        <taxon>Pezizomycotina</taxon>
        <taxon>Pezizomycetes</taxon>
        <taxon>Pezizales</taxon>
        <taxon>Morchellaceae</taxon>
        <taxon>Morchella</taxon>
    </lineage>
</organism>
<dbReference type="InterPro" id="IPR030931">
    <property type="entry name" value="Group_II_RT_mat"/>
</dbReference>
<dbReference type="Pfam" id="PF13655">
    <property type="entry name" value="RVT_N"/>
    <property type="match status" value="1"/>
</dbReference>
<reference evidence="2" key="1">
    <citation type="submission" date="2021-01" db="EMBL/GenBank/DDBJ databases">
        <authorList>
            <person name="Sun H.-H."/>
            <person name="Zhang S."/>
            <person name="Zhang Y.-J."/>
        </authorList>
    </citation>
    <scope>NUCLEOTIDE SEQUENCE</scope>
    <source>
        <strain evidence="2">CMM1</strain>
    </source>
</reference>
<keyword evidence="2" id="KW-0695">RNA-directed DNA polymerase</keyword>
<dbReference type="AlphaFoldDB" id="A0A8K1MIH6"/>
<dbReference type="InterPro" id="IPR003615">
    <property type="entry name" value="HNH_nuc"/>
</dbReference>
<proteinExistence type="predicted"/>
<feature type="domain" description="Reverse transcriptase" evidence="1">
    <location>
        <begin position="133"/>
        <end position="366"/>
    </location>
</feature>
<dbReference type="Pfam" id="PF01844">
    <property type="entry name" value="HNH"/>
    <property type="match status" value="1"/>
</dbReference>
<dbReference type="SUPFAM" id="SSF56672">
    <property type="entry name" value="DNA/RNA polymerases"/>
    <property type="match status" value="1"/>
</dbReference>
<dbReference type="InterPro" id="IPR013597">
    <property type="entry name" value="Mat_intron_G2"/>
</dbReference>
<dbReference type="Pfam" id="PF00078">
    <property type="entry name" value="RVT_1"/>
    <property type="match status" value="1"/>
</dbReference>
<keyword evidence="2" id="KW-0496">Mitochondrion</keyword>
<dbReference type="PANTHER" id="PTHR34047">
    <property type="entry name" value="NUCLEAR INTRON MATURASE 1, MITOCHONDRIAL-RELATED"/>
    <property type="match status" value="1"/>
</dbReference>
<evidence type="ECO:0000313" key="2">
    <source>
        <dbReference type="EMBL" id="UBU98477.1"/>
    </source>
</evidence>
<dbReference type="EMBL" id="MW538937">
    <property type="protein sequence ID" value="UBU98477.1"/>
    <property type="molecule type" value="Genomic_DNA"/>
</dbReference>
<dbReference type="GO" id="GO:0008270">
    <property type="term" value="F:zinc ion binding"/>
    <property type="evidence" value="ECO:0007669"/>
    <property type="project" value="InterPro"/>
</dbReference>
<dbReference type="GeneID" id="68665137"/>
<dbReference type="InterPro" id="IPR025960">
    <property type="entry name" value="RVT_N"/>
</dbReference>
<dbReference type="InterPro" id="IPR043128">
    <property type="entry name" value="Rev_trsase/Diguanyl_cyclase"/>
</dbReference>
<geneLocation type="mitochondrion" evidence="2"/>
<dbReference type="RefSeq" id="YP_010218558.1">
    <property type="nucleotide sequence ID" value="NC_058917.1"/>
</dbReference>
<dbReference type="InterPro" id="IPR051083">
    <property type="entry name" value="GrpII_Intron_Splice-Mob/Def"/>
</dbReference>
<dbReference type="CDD" id="cd00085">
    <property type="entry name" value="HNHc"/>
    <property type="match status" value="1"/>
</dbReference>
<sequence>MGEKTKTDVIKNKYKNVTSTIKNQLQRVQLDAINTTEEIKYYPPRGTKISWNEIKWKIVIQQVGNLQEKIVIATQKKDYKEVYRIQRAIITSFSGMALAVRKVVTNSGSKTAGIDKIKWKGSEDYTKAISQLKEITANPGKYRAQPLKRVWIPKANSDEKRPLGIPTLIDRAVQAVYHLAVDPVVECESDGNSYGFRKNRSTHDAITAIRNHMDKRDHPRYILETDIRKCFDRINHEFLMKHTHICDKHVLEQWLKSGVMDKGTFQDTEAGTPQGGIISPVLCNIALNGIEKAIHRAFPLKKGISAGIHVIRYADDMITTGKSVEILKEAKNIIKEFLADRGLELNENKTKITHVKEGFDFLGFNIVRKEYNPRLNSPTDQETVLIVKPSKKGVDNLKDKIKRIINKNNPIQQIVWMLNPILRGWGEHKRISYHSQETFITIDHYIWTKMIKWTSRHAGSKRKAIARYIIPSATRKWNWGKSQVDKLINLGEIPIIQLRPLKMERNPYLPEDKGYFQKRKEKLVLTKFKAAIYKLYKHICPECGESLHNGERIELHHILPKAKGGMKNKKDNIMPLHQICHQQITRNMEETTLNEI</sequence>
<protein>
    <submittedName>
        <fullName evidence="2">Reverse transcriptase</fullName>
    </submittedName>
</protein>
<accession>A0A8K1MIH6</accession>
<dbReference type="NCBIfam" id="TIGR04416">
    <property type="entry name" value="group_II_RT_mat"/>
    <property type="match status" value="1"/>
</dbReference>
<dbReference type="Gene3D" id="1.10.30.50">
    <property type="match status" value="1"/>
</dbReference>
<dbReference type="SMART" id="SM00507">
    <property type="entry name" value="HNHc"/>
    <property type="match status" value="1"/>
</dbReference>
<dbReference type="InterPro" id="IPR000477">
    <property type="entry name" value="RT_dom"/>
</dbReference>
<dbReference type="Gene3D" id="3.30.70.270">
    <property type="match status" value="1"/>
</dbReference>
<dbReference type="InterPro" id="IPR002711">
    <property type="entry name" value="HNH"/>
</dbReference>
<keyword evidence="2" id="KW-0808">Transferase</keyword>
<dbReference type="CDD" id="cd01651">
    <property type="entry name" value="RT_G2_intron"/>
    <property type="match status" value="1"/>
</dbReference>
<evidence type="ECO:0000259" key="1">
    <source>
        <dbReference type="PROSITE" id="PS50878"/>
    </source>
</evidence>
<dbReference type="PROSITE" id="PS50878">
    <property type="entry name" value="RT_POL"/>
    <property type="match status" value="1"/>
</dbReference>
<dbReference type="PANTHER" id="PTHR34047:SF8">
    <property type="entry name" value="PROTEIN YKFC"/>
    <property type="match status" value="1"/>
</dbReference>
<gene>
    <name evidence="2" type="primary">orf596</name>
</gene>
<dbReference type="GO" id="GO:0004519">
    <property type="term" value="F:endonuclease activity"/>
    <property type="evidence" value="ECO:0007669"/>
    <property type="project" value="InterPro"/>
</dbReference>
<dbReference type="InterPro" id="IPR043502">
    <property type="entry name" value="DNA/RNA_pol_sf"/>
</dbReference>
<dbReference type="Pfam" id="PF08388">
    <property type="entry name" value="GIIM"/>
    <property type="match status" value="1"/>
</dbReference>